<reference evidence="2" key="1">
    <citation type="submission" date="2017-09" db="EMBL/GenBank/DDBJ databases">
        <title>Depth-based differentiation of microbial function through sediment-hosted aquifers and enrichment of novel symbionts in the deep terrestrial subsurface.</title>
        <authorList>
            <person name="Probst A.J."/>
            <person name="Ladd B."/>
            <person name="Jarett J.K."/>
            <person name="Geller-Mcgrath D.E."/>
            <person name="Sieber C.M.K."/>
            <person name="Emerson J.B."/>
            <person name="Anantharaman K."/>
            <person name="Thomas B.C."/>
            <person name="Malmstrom R."/>
            <person name="Stieglmeier M."/>
            <person name="Klingl A."/>
            <person name="Woyke T."/>
            <person name="Ryan C.M."/>
            <person name="Banfield J.F."/>
        </authorList>
    </citation>
    <scope>NUCLEOTIDE SEQUENCE [LARGE SCALE GENOMIC DNA]</scope>
</reference>
<feature type="non-terminal residue" evidence="1">
    <location>
        <position position="167"/>
    </location>
</feature>
<sequence>MPSNLEKYKKDLENLISLGDSLLNAIQFESHPTEFEIQVKKVLKEKYDEFIKKIPSFRDKYQHWYSESLVVIKLLLPDRIGDFVKLYEKPKARKSIEYGNYVIEDYLQNLVVTSGYGDRKVGPEAAISQFQQQLYILKSVQKRFESSLFDIRQLVQADVFDSELESA</sequence>
<proteinExistence type="predicted"/>
<dbReference type="Proteomes" id="UP000230391">
    <property type="component" value="Unassembled WGS sequence"/>
</dbReference>
<evidence type="ECO:0000313" key="1">
    <source>
        <dbReference type="EMBL" id="PJC56415.1"/>
    </source>
</evidence>
<evidence type="ECO:0000313" key="2">
    <source>
        <dbReference type="Proteomes" id="UP000230391"/>
    </source>
</evidence>
<dbReference type="EMBL" id="PFRD01000023">
    <property type="protein sequence ID" value="PJC56415.1"/>
    <property type="molecule type" value="Genomic_DNA"/>
</dbReference>
<name>A0A2M8FFN7_9BACT</name>
<protein>
    <submittedName>
        <fullName evidence="1">Uncharacterized protein</fullName>
    </submittedName>
</protein>
<comment type="caution">
    <text evidence="1">The sequence shown here is derived from an EMBL/GenBank/DDBJ whole genome shotgun (WGS) entry which is preliminary data.</text>
</comment>
<accession>A0A2M8FFN7</accession>
<organism evidence="1 2">
    <name type="scientific">Candidatus Kaiserbacteria bacterium CG_4_9_14_0_2_um_filter_41_32</name>
    <dbReference type="NCBI Taxonomy" id="1974601"/>
    <lineage>
        <taxon>Bacteria</taxon>
        <taxon>Candidatus Kaiseribacteriota</taxon>
    </lineage>
</organism>
<dbReference type="AlphaFoldDB" id="A0A2M8FFN7"/>
<gene>
    <name evidence="1" type="ORF">CO026_00460</name>
</gene>